<feature type="transmembrane region" description="Helical" evidence="2">
    <location>
        <begin position="27"/>
        <end position="47"/>
    </location>
</feature>
<evidence type="ECO:0000313" key="4">
    <source>
        <dbReference type="Proteomes" id="UP001297581"/>
    </source>
</evidence>
<name>A0AAJ1BDG7_9GAMM</name>
<accession>A0AAJ1BDG7</accession>
<dbReference type="InterPro" id="IPR007813">
    <property type="entry name" value="PilN"/>
</dbReference>
<protein>
    <submittedName>
        <fullName evidence="3">DUF2681 domain-containing protein</fullName>
    </submittedName>
</protein>
<feature type="coiled-coil region" evidence="1">
    <location>
        <begin position="47"/>
        <end position="77"/>
    </location>
</feature>
<dbReference type="RefSeq" id="WP_240589455.1">
    <property type="nucleotide sequence ID" value="NZ_JAKUDL010000001.1"/>
</dbReference>
<keyword evidence="1" id="KW-0175">Coiled coil</keyword>
<keyword evidence="2" id="KW-0812">Transmembrane</keyword>
<keyword evidence="2" id="KW-1133">Transmembrane helix</keyword>
<dbReference type="Pfam" id="PF05137">
    <property type="entry name" value="PilN"/>
    <property type="match status" value="1"/>
</dbReference>
<reference evidence="3 4" key="1">
    <citation type="submission" date="2022-02" db="EMBL/GenBank/DDBJ databases">
        <title>The genome sequence of Shewanella sp. 3B26.</title>
        <authorList>
            <person name="Du J."/>
        </authorList>
    </citation>
    <scope>NUCLEOTIDE SEQUENCE [LARGE SCALE GENOMIC DNA]</scope>
    <source>
        <strain evidence="3 4">3B26</strain>
    </source>
</reference>
<organism evidence="3 4">
    <name type="scientific">Shewanella zhuhaiensis</name>
    <dbReference type="NCBI Taxonomy" id="2919576"/>
    <lineage>
        <taxon>Bacteria</taxon>
        <taxon>Pseudomonadati</taxon>
        <taxon>Pseudomonadota</taxon>
        <taxon>Gammaproteobacteria</taxon>
        <taxon>Alteromonadales</taxon>
        <taxon>Shewanellaceae</taxon>
        <taxon>Shewanella</taxon>
    </lineage>
</organism>
<evidence type="ECO:0000313" key="3">
    <source>
        <dbReference type="EMBL" id="MCH4292795.1"/>
    </source>
</evidence>
<keyword evidence="4" id="KW-1185">Reference proteome</keyword>
<comment type="caution">
    <text evidence="3">The sequence shown here is derived from an EMBL/GenBank/DDBJ whole genome shotgun (WGS) entry which is preliminary data.</text>
</comment>
<sequence length="200" mass="22506">MSKTHINLYDETLLPPRQRLSFERLKLAVSLLLAVMVVAFGALYWQLQSERSQLAQARQTEQQLNSEKQQLEQQIANHKPDDALVAEVTELQDALELKRLLLGEIGKQQRFTSEGYAALLTDLARSADGSVWLGRIVVDQGDLRFEGFAKDPKSVPLWVERLKETSTLQGKQFATMTMAREPDEPLGFVLTSGALKEVKP</sequence>
<dbReference type="EMBL" id="JAKUDL010000001">
    <property type="protein sequence ID" value="MCH4292795.1"/>
    <property type="molecule type" value="Genomic_DNA"/>
</dbReference>
<evidence type="ECO:0000256" key="2">
    <source>
        <dbReference type="SAM" id="Phobius"/>
    </source>
</evidence>
<evidence type="ECO:0000256" key="1">
    <source>
        <dbReference type="SAM" id="Coils"/>
    </source>
</evidence>
<dbReference type="AlphaFoldDB" id="A0AAJ1BDG7"/>
<gene>
    <name evidence="3" type="ORF">MJ923_00585</name>
</gene>
<proteinExistence type="predicted"/>
<dbReference type="Proteomes" id="UP001297581">
    <property type="component" value="Unassembled WGS sequence"/>
</dbReference>
<keyword evidence="2" id="KW-0472">Membrane</keyword>